<sequence>MADLNLYCDEELSGMIQDEDEDHVRDQDVLADMTEAIPLGEDYFDKLRRGGLIMQIRNAGLHYISEASRQFDLQPSTVMHAVNYLDRCLSTIDVNGIHEEREYLFVSCLMVASKLVEVSPPRAYQWCKEFGLEIRALIRMEARLAILLEWRLNFSSPLLFLHHYLEKLGLPMKPNLIEKSTEIILYAIKVISVCLDEVQRKAIPDEVFQYADKKVAAVVE</sequence>
<feature type="domain" description="Cyclin-like" evidence="4">
    <location>
        <begin position="62"/>
        <end position="146"/>
    </location>
</feature>
<comment type="similarity">
    <text evidence="3">Belongs to the cyclin family.</text>
</comment>
<keyword evidence="6" id="KW-1185">Reference proteome</keyword>
<dbReference type="Proteomes" id="UP000245207">
    <property type="component" value="Unassembled WGS sequence"/>
</dbReference>
<dbReference type="SUPFAM" id="SSF47954">
    <property type="entry name" value="Cyclin-like"/>
    <property type="match status" value="1"/>
</dbReference>
<dbReference type="EMBL" id="PKPP01012057">
    <property type="protein sequence ID" value="PWA43039.1"/>
    <property type="molecule type" value="Genomic_DNA"/>
</dbReference>
<evidence type="ECO:0000259" key="4">
    <source>
        <dbReference type="SMART" id="SM00385"/>
    </source>
</evidence>
<organism evidence="5 6">
    <name type="scientific">Artemisia annua</name>
    <name type="common">Sweet wormwood</name>
    <dbReference type="NCBI Taxonomy" id="35608"/>
    <lineage>
        <taxon>Eukaryota</taxon>
        <taxon>Viridiplantae</taxon>
        <taxon>Streptophyta</taxon>
        <taxon>Embryophyta</taxon>
        <taxon>Tracheophyta</taxon>
        <taxon>Spermatophyta</taxon>
        <taxon>Magnoliopsida</taxon>
        <taxon>eudicotyledons</taxon>
        <taxon>Gunneridae</taxon>
        <taxon>Pentapetalae</taxon>
        <taxon>asterids</taxon>
        <taxon>campanulids</taxon>
        <taxon>Asterales</taxon>
        <taxon>Asteraceae</taxon>
        <taxon>Asteroideae</taxon>
        <taxon>Anthemideae</taxon>
        <taxon>Artemisiinae</taxon>
        <taxon>Artemisia</taxon>
    </lineage>
</organism>
<dbReference type="InterPro" id="IPR006671">
    <property type="entry name" value="Cyclin_N"/>
</dbReference>
<dbReference type="InterPro" id="IPR036915">
    <property type="entry name" value="Cyclin-like_sf"/>
</dbReference>
<evidence type="ECO:0000256" key="3">
    <source>
        <dbReference type="RuleBase" id="RU000383"/>
    </source>
</evidence>
<evidence type="ECO:0000313" key="5">
    <source>
        <dbReference type="EMBL" id="PWA43039.1"/>
    </source>
</evidence>
<evidence type="ECO:0000256" key="1">
    <source>
        <dbReference type="ARBA" id="ARBA00022618"/>
    </source>
</evidence>
<dbReference type="SMART" id="SM00385">
    <property type="entry name" value="CYCLIN"/>
    <property type="match status" value="1"/>
</dbReference>
<dbReference type="InterPro" id="IPR039361">
    <property type="entry name" value="Cyclin"/>
</dbReference>
<dbReference type="CDD" id="cd20557">
    <property type="entry name" value="CYCLIN_ScPCL1-like"/>
    <property type="match status" value="1"/>
</dbReference>
<protein>
    <submittedName>
        <fullName evidence="5">Cyclin-D2-3</fullName>
    </submittedName>
</protein>
<keyword evidence="2" id="KW-0131">Cell cycle</keyword>
<dbReference type="GO" id="GO:0051301">
    <property type="term" value="P:cell division"/>
    <property type="evidence" value="ECO:0007669"/>
    <property type="project" value="UniProtKB-KW"/>
</dbReference>
<gene>
    <name evidence="5" type="ORF">CTI12_AA539800</name>
</gene>
<reference evidence="5 6" key="1">
    <citation type="journal article" date="2018" name="Mol. Plant">
        <title>The genome of Artemisia annua provides insight into the evolution of Asteraceae family and artemisinin biosynthesis.</title>
        <authorList>
            <person name="Shen Q."/>
            <person name="Zhang L."/>
            <person name="Liao Z."/>
            <person name="Wang S."/>
            <person name="Yan T."/>
            <person name="Shi P."/>
            <person name="Liu M."/>
            <person name="Fu X."/>
            <person name="Pan Q."/>
            <person name="Wang Y."/>
            <person name="Lv Z."/>
            <person name="Lu X."/>
            <person name="Zhang F."/>
            <person name="Jiang W."/>
            <person name="Ma Y."/>
            <person name="Chen M."/>
            <person name="Hao X."/>
            <person name="Li L."/>
            <person name="Tang Y."/>
            <person name="Lv G."/>
            <person name="Zhou Y."/>
            <person name="Sun X."/>
            <person name="Brodelius P.E."/>
            <person name="Rose J.K.C."/>
            <person name="Tang K."/>
        </authorList>
    </citation>
    <scope>NUCLEOTIDE SEQUENCE [LARGE SCALE GENOMIC DNA]</scope>
    <source>
        <strain evidence="6">cv. Huhao1</strain>
        <tissue evidence="5">Leaf</tissue>
    </source>
</reference>
<dbReference type="Gene3D" id="1.10.472.10">
    <property type="entry name" value="Cyclin-like"/>
    <property type="match status" value="2"/>
</dbReference>
<proteinExistence type="inferred from homology"/>
<evidence type="ECO:0000256" key="2">
    <source>
        <dbReference type="ARBA" id="ARBA00023306"/>
    </source>
</evidence>
<keyword evidence="3" id="KW-0195">Cyclin</keyword>
<keyword evidence="1" id="KW-0132">Cell division</keyword>
<accession>A0A2U1L201</accession>
<dbReference type="Pfam" id="PF00134">
    <property type="entry name" value="Cyclin_N"/>
    <property type="match status" value="1"/>
</dbReference>
<name>A0A2U1L201_ARTAN</name>
<dbReference type="STRING" id="35608.A0A2U1L201"/>
<dbReference type="PANTHER" id="PTHR10177">
    <property type="entry name" value="CYCLINS"/>
    <property type="match status" value="1"/>
</dbReference>
<dbReference type="AlphaFoldDB" id="A0A2U1L201"/>
<comment type="caution">
    <text evidence="5">The sequence shown here is derived from an EMBL/GenBank/DDBJ whole genome shotgun (WGS) entry which is preliminary data.</text>
</comment>
<dbReference type="InterPro" id="IPR013763">
    <property type="entry name" value="Cyclin-like_dom"/>
</dbReference>
<evidence type="ECO:0000313" key="6">
    <source>
        <dbReference type="Proteomes" id="UP000245207"/>
    </source>
</evidence>